<evidence type="ECO:0000256" key="12">
    <source>
        <dbReference type="ARBA" id="ARBA00048056"/>
    </source>
</evidence>
<reference evidence="15 16" key="1">
    <citation type="journal article" date="2016" name="Front. Microbiol.">
        <title>Genome and transcriptome sequences reveal the specific parasitism of the nematophagous Purpureocillium lilacinum 36-1.</title>
        <authorList>
            <person name="Xie J."/>
            <person name="Li S."/>
            <person name="Mo C."/>
            <person name="Xiao X."/>
            <person name="Peng D."/>
            <person name="Wang G."/>
            <person name="Xiao Y."/>
        </authorList>
    </citation>
    <scope>NUCLEOTIDE SEQUENCE [LARGE SCALE GENOMIC DNA]</scope>
    <source>
        <strain evidence="15 16">36-1</strain>
    </source>
</reference>
<evidence type="ECO:0000256" key="6">
    <source>
        <dbReference type="ARBA" id="ARBA00022729"/>
    </source>
</evidence>
<dbReference type="InterPro" id="IPR029047">
    <property type="entry name" value="HSP70_peptide-bd_sf"/>
</dbReference>
<feature type="chain" id="PRO_5015656237" description="Endoplasmic reticulum chaperone BiP" evidence="14">
    <location>
        <begin position="34"/>
        <end position="1093"/>
    </location>
</feature>
<comment type="function">
    <text evidence="1">Probably plays a role in facilitating the assembly of multimeric protein complexes inside the ER. Is required for secretory polypeptide translocation. May physically associate with SEC63 protein in the endoplasmic reticulum and this interaction may be regulated by ATP hydrolysis.</text>
</comment>
<dbReference type="InterPro" id="IPR013126">
    <property type="entry name" value="Hsp_70_fam"/>
</dbReference>
<dbReference type="InterPro" id="IPR043129">
    <property type="entry name" value="ATPase_NBD"/>
</dbReference>
<evidence type="ECO:0000256" key="13">
    <source>
        <dbReference type="SAM" id="MobiDB-lite"/>
    </source>
</evidence>
<feature type="region of interest" description="Disordered" evidence="13">
    <location>
        <begin position="709"/>
        <end position="791"/>
    </location>
</feature>
<dbReference type="NCBIfam" id="NF001413">
    <property type="entry name" value="PRK00290.1"/>
    <property type="match status" value="1"/>
</dbReference>
<evidence type="ECO:0000256" key="9">
    <source>
        <dbReference type="ARBA" id="ARBA00022840"/>
    </source>
</evidence>
<dbReference type="SUPFAM" id="SSF53067">
    <property type="entry name" value="Actin-like ATPase domain"/>
    <property type="match status" value="2"/>
</dbReference>
<dbReference type="Gene3D" id="1.20.1270.10">
    <property type="match status" value="1"/>
</dbReference>
<dbReference type="Gene3D" id="2.60.34.10">
    <property type="entry name" value="Substrate Binding Domain Of DNAk, Chain A, domain 1"/>
    <property type="match status" value="1"/>
</dbReference>
<evidence type="ECO:0000256" key="1">
    <source>
        <dbReference type="ARBA" id="ARBA00002226"/>
    </source>
</evidence>
<dbReference type="PRINTS" id="PR00301">
    <property type="entry name" value="HEATSHOCK70"/>
</dbReference>
<dbReference type="GO" id="GO:0006986">
    <property type="term" value="P:response to unfolded protein"/>
    <property type="evidence" value="ECO:0007669"/>
    <property type="project" value="UniProtKB-ARBA"/>
</dbReference>
<dbReference type="AlphaFoldDB" id="A0A2U3EM60"/>
<feature type="compositionally biased region" description="Basic residues" evidence="13">
    <location>
        <begin position="744"/>
        <end position="753"/>
    </location>
</feature>
<dbReference type="InterPro" id="IPR042050">
    <property type="entry name" value="BIP_NBD"/>
</dbReference>
<dbReference type="FunFam" id="2.60.34.10:FF:000002">
    <property type="entry name" value="Heat shock 70 kDa"/>
    <property type="match status" value="1"/>
</dbReference>
<sequence length="1093" mass="120887">MARSRSSLALGLGLLCWITMLFAPLAFVGQAQADDSENYGTVIGIDLGTTYSCVGVMQKGKVEILVNDQGNRITPSYVAFTDEERLVGDSAKNQAAANPTNTIYDIKRLIGRKFNEKEVQADVKHFPYKVLSKEGKPIVSVKVNGEDKKFTPEEISAMVLGKMKEVAESYLGKKVTHAVVTVPAYFNDNQRQATKDAGIIAGLNVLRIVNEPTAAAIAYGLDKTSGERQIIVYDLGGGTFDVSLLSIDNGVFEVLATAGDTHLGGEDFDQRVINHFAKSYNKKNGVDITKDLKAMGKLKREAEKAKRTLSSQMSTRIEIEAFFEGKDFSETLTRAKFEELNMDLFKKTLKPVEQVLKDANVKKAEIDDIVLVGGSTRIPKVQSLIEEYFSGKKASKGINPDEAVAFGAAVQAGVLSGEEGTEEIVLMDVNPLTLGIETTGGVMTKLIPRNTPIPTRKSQIFSTAADNQPVVLIQVYEGERSLTKDNNLLGKFELTGIPPAPRGVPQIEVSFELDANGILKVSAHDKGTGKQESITITNDKGRLTQEEIDRMVAEAEKYAEEDKATRERIEARNGLENYAFSLKNQVNDAEGLGGKISDEEKETILDAVKEATEWLEESGAEATAEDFEEQKEKLSNVAYPITSKMYQGAGGEKGEDDQDFHDELAARGNVASRTVSDAPRLDDAPALLAAHREHFPLPANCAPIATAMARKRAAPDSERRRSGRIASMPKKSSYFEDSDEMPPRKRGRPSKSRAKQESDEEESEAQFEEQEDDDEEEEEDDDDAPRKVQIIPLEKMRGTGGVEYEDHKLHRNTLLFLRDLKANNKRTWLKSHDDEYRRALKDWNSFVEASTATLVGIDETVPDLPVKDVVFRIHRDVRFSKDPTPYKPHFSAAWSRTGRKGPYACYYVHCEPGASFVGGGLWHPETGAVARLRRSIDAHPRRWRAALGEGEFRRVFFPRVQQGKGKGGDEAMVKAFAARNQENALKKRPMGYEVTHPDIELLKLRNFTVGSKIDAETLTRDDAQEKLGELLGGLHSFVTFLNSIVMPDARLGDDDSDDSESDEDGEQGHDDGEEQQEDGEEDEDDDEGEDGEQ</sequence>
<dbReference type="GO" id="GO:0140662">
    <property type="term" value="F:ATP-dependent protein folding chaperone"/>
    <property type="evidence" value="ECO:0007669"/>
    <property type="project" value="InterPro"/>
</dbReference>
<evidence type="ECO:0000256" key="10">
    <source>
        <dbReference type="ARBA" id="ARBA00023016"/>
    </source>
</evidence>
<dbReference type="GO" id="GO:0005524">
    <property type="term" value="F:ATP binding"/>
    <property type="evidence" value="ECO:0007669"/>
    <property type="project" value="UniProtKB-KW"/>
</dbReference>
<dbReference type="PROSITE" id="PS01036">
    <property type="entry name" value="HSP70_3"/>
    <property type="match status" value="1"/>
</dbReference>
<evidence type="ECO:0000313" key="15">
    <source>
        <dbReference type="EMBL" id="PWI75594.1"/>
    </source>
</evidence>
<dbReference type="SUPFAM" id="SSF100934">
    <property type="entry name" value="Heat shock protein 70kD (HSP70), C-terminal subdomain"/>
    <property type="match status" value="1"/>
</dbReference>
<evidence type="ECO:0000256" key="5">
    <source>
        <dbReference type="ARBA" id="ARBA00019933"/>
    </source>
</evidence>
<accession>A0A2U3EM60</accession>
<evidence type="ECO:0000256" key="11">
    <source>
        <dbReference type="ARBA" id="ARBA00031728"/>
    </source>
</evidence>
<dbReference type="FunFam" id="3.30.30.30:FF:000001">
    <property type="entry name" value="heat shock 70 kDa protein-like"/>
    <property type="match status" value="1"/>
</dbReference>
<keyword evidence="7" id="KW-0547">Nucleotide-binding</keyword>
<comment type="caution">
    <text evidence="15">The sequence shown here is derived from an EMBL/GenBank/DDBJ whole genome shotgun (WGS) entry which is preliminary data.</text>
</comment>
<dbReference type="PROSITE" id="PS00329">
    <property type="entry name" value="HSP70_2"/>
    <property type="match status" value="1"/>
</dbReference>
<name>A0A2U3EM60_PURLI</name>
<dbReference type="EMBL" id="LCWV01000002">
    <property type="protein sequence ID" value="PWI75594.1"/>
    <property type="molecule type" value="Genomic_DNA"/>
</dbReference>
<dbReference type="Gene3D" id="3.30.30.30">
    <property type="match status" value="1"/>
</dbReference>
<dbReference type="Gene3D" id="3.90.640.10">
    <property type="entry name" value="Actin, Chain A, domain 4"/>
    <property type="match status" value="1"/>
</dbReference>
<dbReference type="Gene3D" id="3.30.420.40">
    <property type="match status" value="2"/>
</dbReference>
<dbReference type="Pfam" id="PF00012">
    <property type="entry name" value="HSP70"/>
    <property type="match status" value="1"/>
</dbReference>
<evidence type="ECO:0000256" key="7">
    <source>
        <dbReference type="ARBA" id="ARBA00022741"/>
    </source>
</evidence>
<keyword evidence="10" id="KW-0346">Stress response</keyword>
<dbReference type="InterPro" id="IPR018181">
    <property type="entry name" value="Heat_shock_70_CS"/>
</dbReference>
<protein>
    <recommendedName>
        <fullName evidence="5">Endoplasmic reticulum chaperone BiP</fullName>
        <ecNumber evidence="4">3.6.4.10</ecNumber>
    </recommendedName>
    <alternativeName>
        <fullName evidence="11">Immunoglobulin heavy chain-binding protein homolog</fullName>
    </alternativeName>
</protein>
<evidence type="ECO:0000256" key="14">
    <source>
        <dbReference type="SAM" id="SignalP"/>
    </source>
</evidence>
<evidence type="ECO:0000256" key="2">
    <source>
        <dbReference type="ARBA" id="ARBA00004319"/>
    </source>
</evidence>
<dbReference type="PROSITE" id="PS00297">
    <property type="entry name" value="HSP70_1"/>
    <property type="match status" value="1"/>
</dbReference>
<dbReference type="InterPro" id="IPR012808">
    <property type="entry name" value="CHP02453"/>
</dbReference>
<dbReference type="InterPro" id="IPR029048">
    <property type="entry name" value="HSP70_C_sf"/>
</dbReference>
<dbReference type="EC" id="3.6.4.10" evidence="4"/>
<comment type="subcellular location">
    <subcellularLocation>
        <location evidence="2">Endoplasmic reticulum lumen</location>
    </subcellularLocation>
</comment>
<dbReference type="SUPFAM" id="SSF100920">
    <property type="entry name" value="Heat shock protein 70kD (HSP70), peptide-binding domain"/>
    <property type="match status" value="1"/>
</dbReference>
<feature type="compositionally biased region" description="Acidic residues" evidence="13">
    <location>
        <begin position="758"/>
        <end position="783"/>
    </location>
</feature>
<feature type="region of interest" description="Disordered" evidence="13">
    <location>
        <begin position="1049"/>
        <end position="1093"/>
    </location>
</feature>
<dbReference type="FunFam" id="3.30.420.40:FF:000026">
    <property type="entry name" value="Heat shock protein 70"/>
    <property type="match status" value="1"/>
</dbReference>
<feature type="signal peptide" evidence="14">
    <location>
        <begin position="1"/>
        <end position="33"/>
    </location>
</feature>
<comment type="similarity">
    <text evidence="3">Belongs to the heat shock protein 70 family.</text>
</comment>
<gene>
    <name evidence="15" type="ORF">PCL_06252</name>
</gene>
<dbReference type="PANTHER" id="PTHR19375">
    <property type="entry name" value="HEAT SHOCK PROTEIN 70KDA"/>
    <property type="match status" value="1"/>
</dbReference>
<feature type="compositionally biased region" description="Acidic residues" evidence="13">
    <location>
        <begin position="1054"/>
        <end position="1093"/>
    </location>
</feature>
<comment type="catalytic activity">
    <reaction evidence="12">
        <text>ATP + H2O = ADP + phosphate + H(+)</text>
        <dbReference type="Rhea" id="RHEA:13065"/>
        <dbReference type="ChEBI" id="CHEBI:15377"/>
        <dbReference type="ChEBI" id="CHEBI:15378"/>
        <dbReference type="ChEBI" id="CHEBI:30616"/>
        <dbReference type="ChEBI" id="CHEBI:43474"/>
        <dbReference type="ChEBI" id="CHEBI:456216"/>
        <dbReference type="EC" id="3.6.4.10"/>
    </reaction>
</comment>
<dbReference type="FunFam" id="3.90.640.10:FF:000153">
    <property type="entry name" value="Endoplasmic reticulum chaperone BiP"/>
    <property type="match status" value="1"/>
</dbReference>
<proteinExistence type="inferred from homology"/>
<dbReference type="GO" id="GO:0005788">
    <property type="term" value="C:endoplasmic reticulum lumen"/>
    <property type="evidence" value="ECO:0007669"/>
    <property type="project" value="UniProtKB-SubCell"/>
</dbReference>
<dbReference type="CDD" id="cd10241">
    <property type="entry name" value="ASKHA_NBD_HSP70_BiP"/>
    <property type="match status" value="1"/>
</dbReference>
<evidence type="ECO:0000256" key="4">
    <source>
        <dbReference type="ARBA" id="ARBA00012554"/>
    </source>
</evidence>
<evidence type="ECO:0000256" key="8">
    <source>
        <dbReference type="ARBA" id="ARBA00022824"/>
    </source>
</evidence>
<organism evidence="15 16">
    <name type="scientific">Purpureocillium lilacinum</name>
    <name type="common">Paecilomyces lilacinus</name>
    <dbReference type="NCBI Taxonomy" id="33203"/>
    <lineage>
        <taxon>Eukaryota</taxon>
        <taxon>Fungi</taxon>
        <taxon>Dikarya</taxon>
        <taxon>Ascomycota</taxon>
        <taxon>Pezizomycotina</taxon>
        <taxon>Sordariomycetes</taxon>
        <taxon>Hypocreomycetidae</taxon>
        <taxon>Hypocreales</taxon>
        <taxon>Ophiocordycipitaceae</taxon>
        <taxon>Purpureocillium</taxon>
    </lineage>
</organism>
<evidence type="ECO:0000313" key="16">
    <source>
        <dbReference type="Proteomes" id="UP000245956"/>
    </source>
</evidence>
<dbReference type="Pfam" id="PF09365">
    <property type="entry name" value="DUF2461"/>
    <property type="match status" value="1"/>
</dbReference>
<dbReference type="FunFam" id="1.20.1270.10:FF:000009">
    <property type="entry name" value="DnaK-type molecular chaperone BiP"/>
    <property type="match status" value="1"/>
</dbReference>
<keyword evidence="8" id="KW-0256">Endoplasmic reticulum</keyword>
<dbReference type="Proteomes" id="UP000245956">
    <property type="component" value="Unassembled WGS sequence"/>
</dbReference>
<dbReference type="NCBIfam" id="TIGR02453">
    <property type="entry name" value="TIGR02453 family protein"/>
    <property type="match status" value="1"/>
</dbReference>
<evidence type="ECO:0000256" key="3">
    <source>
        <dbReference type="ARBA" id="ARBA00007381"/>
    </source>
</evidence>
<keyword evidence="9" id="KW-0067">ATP-binding</keyword>
<keyword evidence="6 14" id="KW-0732">Signal</keyword>